<accession>A0A562KVG2</accession>
<reference evidence="2 3" key="1">
    <citation type="journal article" date="2015" name="Stand. Genomic Sci.">
        <title>Genomic Encyclopedia of Bacterial and Archaeal Type Strains, Phase III: the genomes of soil and plant-associated and newly described type strains.</title>
        <authorList>
            <person name="Whitman W.B."/>
            <person name="Woyke T."/>
            <person name="Klenk H.P."/>
            <person name="Zhou Y."/>
            <person name="Lilburn T.G."/>
            <person name="Beck B.J."/>
            <person name="De Vos P."/>
            <person name="Vandamme P."/>
            <person name="Eisen J.A."/>
            <person name="Garrity G."/>
            <person name="Hugenholtz P."/>
            <person name="Kyrpides N.C."/>
        </authorList>
    </citation>
    <scope>NUCLEOTIDE SEQUENCE [LARGE SCALE GENOMIC DNA]</scope>
    <source>
        <strain evidence="2 3">CGMCC 1.10821</strain>
    </source>
</reference>
<feature type="compositionally biased region" description="Basic and acidic residues" evidence="1">
    <location>
        <begin position="1"/>
        <end position="10"/>
    </location>
</feature>
<comment type="caution">
    <text evidence="2">The sequence shown here is derived from an EMBL/GenBank/DDBJ whole genome shotgun (WGS) entry which is preliminary data.</text>
</comment>
<dbReference type="RefSeq" id="WP_144900627.1">
    <property type="nucleotide sequence ID" value="NZ_VLKN01000011.1"/>
</dbReference>
<feature type="region of interest" description="Disordered" evidence="1">
    <location>
        <begin position="1"/>
        <end position="69"/>
    </location>
</feature>
<evidence type="ECO:0000313" key="3">
    <source>
        <dbReference type="Proteomes" id="UP000315167"/>
    </source>
</evidence>
<proteinExistence type="predicted"/>
<feature type="compositionally biased region" description="Basic and acidic residues" evidence="1">
    <location>
        <begin position="18"/>
        <end position="42"/>
    </location>
</feature>
<dbReference type="EMBL" id="VLKN01000011">
    <property type="protein sequence ID" value="TWH99409.1"/>
    <property type="molecule type" value="Genomic_DNA"/>
</dbReference>
<dbReference type="Proteomes" id="UP000315167">
    <property type="component" value="Unassembled WGS sequence"/>
</dbReference>
<organism evidence="2 3">
    <name type="scientific">Luteimonas cucumeris</name>
    <dbReference type="NCBI Taxonomy" id="985012"/>
    <lineage>
        <taxon>Bacteria</taxon>
        <taxon>Pseudomonadati</taxon>
        <taxon>Pseudomonadota</taxon>
        <taxon>Gammaproteobacteria</taxon>
        <taxon>Lysobacterales</taxon>
        <taxon>Lysobacteraceae</taxon>
        <taxon>Luteimonas</taxon>
    </lineage>
</organism>
<evidence type="ECO:0000256" key="1">
    <source>
        <dbReference type="SAM" id="MobiDB-lite"/>
    </source>
</evidence>
<name>A0A562KVG2_9GAMM</name>
<evidence type="ECO:0000313" key="2">
    <source>
        <dbReference type="EMBL" id="TWH99409.1"/>
    </source>
</evidence>
<dbReference type="AlphaFoldDB" id="A0A562KVG2"/>
<sequence length="236" mass="25647">MSVDRSRSAHETQSTQQREIDARLRADRLREPPPPEQVDKFRTLMQQREGGTPPPMQEQLADARHAGQAVDAQLAAQSADDALAASRQALSNGVDERALRRSDDFGLSANSQTPADASAMWQAQMALRDGTPAPAAPPPPVNPQAFAELIQRHVQQLAASDGALKDSDGQVLLRMADATLPGTDLLLTRTSNGWLLRADVRSRDSYDAIRQAAPELTRRFAASNLGELTIDPHYQG</sequence>
<protein>
    <submittedName>
        <fullName evidence="2">Uncharacterized protein</fullName>
    </submittedName>
</protein>
<gene>
    <name evidence="2" type="ORF">IP90_03148</name>
</gene>
<keyword evidence="3" id="KW-1185">Reference proteome</keyword>
<dbReference type="OrthoDB" id="5959734at2"/>